<evidence type="ECO:0000313" key="2">
    <source>
        <dbReference type="Proteomes" id="UP001215598"/>
    </source>
</evidence>
<name>A0AAD7IAG5_9AGAR</name>
<proteinExistence type="predicted"/>
<keyword evidence="2" id="KW-1185">Reference proteome</keyword>
<reference evidence="1" key="1">
    <citation type="submission" date="2023-03" db="EMBL/GenBank/DDBJ databases">
        <title>Massive genome expansion in bonnet fungi (Mycena s.s.) driven by repeated elements and novel gene families across ecological guilds.</title>
        <authorList>
            <consortium name="Lawrence Berkeley National Laboratory"/>
            <person name="Harder C.B."/>
            <person name="Miyauchi S."/>
            <person name="Viragh M."/>
            <person name="Kuo A."/>
            <person name="Thoen E."/>
            <person name="Andreopoulos B."/>
            <person name="Lu D."/>
            <person name="Skrede I."/>
            <person name="Drula E."/>
            <person name="Henrissat B."/>
            <person name="Morin E."/>
            <person name="Kohler A."/>
            <person name="Barry K."/>
            <person name="LaButti K."/>
            <person name="Morin E."/>
            <person name="Salamov A."/>
            <person name="Lipzen A."/>
            <person name="Mereny Z."/>
            <person name="Hegedus B."/>
            <person name="Baldrian P."/>
            <person name="Stursova M."/>
            <person name="Weitz H."/>
            <person name="Taylor A."/>
            <person name="Grigoriev I.V."/>
            <person name="Nagy L.G."/>
            <person name="Martin F."/>
            <person name="Kauserud H."/>
        </authorList>
    </citation>
    <scope>NUCLEOTIDE SEQUENCE</scope>
    <source>
        <strain evidence="1">CBHHK182m</strain>
    </source>
</reference>
<evidence type="ECO:0000313" key="1">
    <source>
        <dbReference type="EMBL" id="KAJ7738647.1"/>
    </source>
</evidence>
<sequence length="108" mass="12068">MRVAGQNAGFKPDKILGFDPIGRPSLKKILNFEGRGTPKLPFSNALRQPGLGPNRTKIAQPWQKLSGQNWQIEDFWDLASKGINRGPVLTNLECEENDANIIRLMRLG</sequence>
<protein>
    <submittedName>
        <fullName evidence="1">Uncharacterized protein</fullName>
    </submittedName>
</protein>
<dbReference type="EMBL" id="JARKIB010000111">
    <property type="protein sequence ID" value="KAJ7738647.1"/>
    <property type="molecule type" value="Genomic_DNA"/>
</dbReference>
<dbReference type="Proteomes" id="UP001215598">
    <property type="component" value="Unassembled WGS sequence"/>
</dbReference>
<accession>A0AAD7IAG5</accession>
<organism evidence="1 2">
    <name type="scientific">Mycena metata</name>
    <dbReference type="NCBI Taxonomy" id="1033252"/>
    <lineage>
        <taxon>Eukaryota</taxon>
        <taxon>Fungi</taxon>
        <taxon>Dikarya</taxon>
        <taxon>Basidiomycota</taxon>
        <taxon>Agaricomycotina</taxon>
        <taxon>Agaricomycetes</taxon>
        <taxon>Agaricomycetidae</taxon>
        <taxon>Agaricales</taxon>
        <taxon>Marasmiineae</taxon>
        <taxon>Mycenaceae</taxon>
        <taxon>Mycena</taxon>
    </lineage>
</organism>
<dbReference type="AlphaFoldDB" id="A0AAD7IAG5"/>
<comment type="caution">
    <text evidence="1">The sequence shown here is derived from an EMBL/GenBank/DDBJ whole genome shotgun (WGS) entry which is preliminary data.</text>
</comment>
<gene>
    <name evidence="1" type="ORF">B0H16DRAFT_1465747</name>
</gene>